<evidence type="ECO:0000256" key="6">
    <source>
        <dbReference type="ARBA" id="ARBA00023254"/>
    </source>
</evidence>
<keyword evidence="6" id="KW-0469">Meiosis</keyword>
<dbReference type="Proteomes" id="UP000664521">
    <property type="component" value="Unassembled WGS sequence"/>
</dbReference>
<feature type="region of interest" description="Disordered" evidence="8">
    <location>
        <begin position="801"/>
        <end position="829"/>
    </location>
</feature>
<name>A0A8H3F6U7_9LECA</name>
<proteinExistence type="inferred from homology"/>
<feature type="compositionally biased region" description="Basic and acidic residues" evidence="8">
    <location>
        <begin position="338"/>
        <end position="358"/>
    </location>
</feature>
<keyword evidence="5" id="KW-0539">Nucleus</keyword>
<dbReference type="Pfam" id="PF04821">
    <property type="entry name" value="TIMELESS"/>
    <property type="match status" value="1"/>
</dbReference>
<keyword evidence="7" id="KW-0131">Cell cycle</keyword>
<evidence type="ECO:0000313" key="11">
    <source>
        <dbReference type="Proteomes" id="UP000664521"/>
    </source>
</evidence>
<protein>
    <recommendedName>
        <fullName evidence="3">Topoisomerase 1-associated factor 1</fullName>
    </recommendedName>
</protein>
<comment type="similarity">
    <text evidence="2">Belongs to the timeless family.</text>
</comment>
<feature type="compositionally biased region" description="Acidic residues" evidence="8">
    <location>
        <begin position="1223"/>
        <end position="1235"/>
    </location>
</feature>
<comment type="caution">
    <text evidence="10">The sequence shown here is derived from an EMBL/GenBank/DDBJ whole genome shotgun (WGS) entry which is preliminary data.</text>
</comment>
<evidence type="ECO:0000256" key="4">
    <source>
        <dbReference type="ARBA" id="ARBA00022880"/>
    </source>
</evidence>
<dbReference type="GO" id="GO:0016853">
    <property type="term" value="F:isomerase activity"/>
    <property type="evidence" value="ECO:0007669"/>
    <property type="project" value="UniProtKB-KW"/>
</dbReference>
<dbReference type="PANTHER" id="PTHR22940">
    <property type="entry name" value="TIMEOUT/TIMELESS-2"/>
    <property type="match status" value="1"/>
</dbReference>
<feature type="domain" description="Timeless N-terminal" evidence="9">
    <location>
        <begin position="42"/>
        <end position="310"/>
    </location>
</feature>
<dbReference type="InterPro" id="IPR044998">
    <property type="entry name" value="Timeless"/>
</dbReference>
<evidence type="ECO:0000256" key="1">
    <source>
        <dbReference type="ARBA" id="ARBA00004123"/>
    </source>
</evidence>
<sequence length="1259" mass="144146">MDDELETALNPKAYNTVDAEVRAYVYSLVSALGGTGADEDGKYLLGDDALACLKDIKKWLKLYDEKSNRLDVARCLAEANLVNGDLLEILAAWPEEATDDKLTSKISLACLELLVPLTWPIEKSEMQMTINHHRHVPYLQLAQTEYKRRIIQHDALILRTALRIVLPSIALPQEERTSRDEGIIKLLLYFLRNVAMISVPPNLPIEGSEGEVSRSATVEAFHKQEVLALLLTVASNMGEDFNTQDTVILEVLFHLLKGVDVEKLFMDKEQMAASNSDELKSLLKKEANMHRSYARNAPTRHNRFGTMIWVKRDNARGMSAVSGQDVLTDTQHTLTKMDQSKKWDKPKQRSKDTDQSSDRFDLPISLDSSATDHLRCFVEEFLDSSFNPLFSHIRRAIEREADRVLEAHTQQFFYLVSWFLEAERVRRRKKTEALKKSRGPASKLTTDFEADSFALIASVLNQETFILLNRFMQDRLDMKSWRDVNAGTRALTQILLIVQEMAQSSLEEDQEIAENIQNRIFYEETTHDRIIAILRGYKDQGFGYLDCSTELAHVFLRMLERYSRENVDLQVRSRRRARKSKKAAARQRGDAADGEDDENASEMEDVVEAERVSRERKFDFTRFSARFMNQACIDTFVAFTRYYKDLSSEQLKRAHRFFYRVAFKQELSVMVFRLDIIALFYRMIKGPQGLDTAGSTYREWDELVRQLVKRLVKKMEQRPEMVVELLFSKIRSSVFYLENGYEEQRVEKKVRPPAELEIRGTMTKEEQIGVAVAVLYDDKIEFVDWVAKVLSDAASERQSWEAEAAARRAEAGGDEAQEEQPEAKPPSIVLIPGTPERATAMFKNAKLRLLLTLAGFERLGIDDEPGATWIIPSELTARDLHETHECIDRHRRDPVMQYGDEDPVSAEDLLRRRPNTRTRKAEFDDDSEDNGIVPDGEEEEFLFPAGGPVDEKRRKKDALAELRKKRRKRRHVPVSDDDDDQDEGLDDATRERRRKARLEADLEKRRKIKSTEFVGDSEDDSDADREFFRKEEERRRGQAVRVREALRAGRKVETEKEKEGAKRRFSANEDTAPESRKRLKLALDEEETMSVDRLSSPATAASIRDEDEEVDGQPLEESPTDNQPRKRKSKHPLPEPRKKPKVAALDDDNDAMSLNSFSSPTALVLEASTQDEDEGEETPLSSPFSSVLKAGLGIGGEGGEDVHVHVDRDVDRDVDMERQGQADIDDDTDDDDEESFPPSTRDHKAIKPRRRAVLLDDSD</sequence>
<gene>
    <name evidence="10" type="primary">TOF1</name>
    <name evidence="10" type="ORF">HETSPECPRED_003980</name>
</gene>
<feature type="compositionally biased region" description="Basic and acidic residues" evidence="8">
    <location>
        <begin position="1200"/>
        <end position="1220"/>
    </location>
</feature>
<feature type="compositionally biased region" description="Basic and acidic residues" evidence="8">
    <location>
        <begin position="949"/>
        <end position="962"/>
    </location>
</feature>
<feature type="region of interest" description="Disordered" evidence="8">
    <location>
        <begin position="336"/>
        <end position="358"/>
    </location>
</feature>
<dbReference type="AlphaFoldDB" id="A0A8H3F6U7"/>
<dbReference type="GO" id="GO:0031298">
    <property type="term" value="C:replication fork protection complex"/>
    <property type="evidence" value="ECO:0007669"/>
    <property type="project" value="TreeGrafter"/>
</dbReference>
<feature type="compositionally biased region" description="Polar residues" evidence="8">
    <location>
        <begin position="1152"/>
        <end position="1161"/>
    </location>
</feature>
<dbReference type="GO" id="GO:0000076">
    <property type="term" value="P:DNA replication checkpoint signaling"/>
    <property type="evidence" value="ECO:0007669"/>
    <property type="project" value="TreeGrafter"/>
</dbReference>
<dbReference type="GO" id="GO:0003677">
    <property type="term" value="F:DNA binding"/>
    <property type="evidence" value="ECO:0007669"/>
    <property type="project" value="TreeGrafter"/>
</dbReference>
<evidence type="ECO:0000256" key="8">
    <source>
        <dbReference type="SAM" id="MobiDB-lite"/>
    </source>
</evidence>
<organism evidence="10 11">
    <name type="scientific">Heterodermia speciosa</name>
    <dbReference type="NCBI Taxonomy" id="116794"/>
    <lineage>
        <taxon>Eukaryota</taxon>
        <taxon>Fungi</taxon>
        <taxon>Dikarya</taxon>
        <taxon>Ascomycota</taxon>
        <taxon>Pezizomycotina</taxon>
        <taxon>Lecanoromycetes</taxon>
        <taxon>OSLEUM clade</taxon>
        <taxon>Lecanoromycetidae</taxon>
        <taxon>Caliciales</taxon>
        <taxon>Physciaceae</taxon>
        <taxon>Heterodermia</taxon>
    </lineage>
</organism>
<evidence type="ECO:0000313" key="10">
    <source>
        <dbReference type="EMBL" id="CAF9919231.1"/>
    </source>
</evidence>
<feature type="compositionally biased region" description="Acidic residues" evidence="8">
    <location>
        <begin position="975"/>
        <end position="986"/>
    </location>
</feature>
<reference evidence="10" key="1">
    <citation type="submission" date="2021-03" db="EMBL/GenBank/DDBJ databases">
        <authorList>
            <person name="Tagirdzhanova G."/>
        </authorList>
    </citation>
    <scope>NUCLEOTIDE SEQUENCE</scope>
</reference>
<accession>A0A8H3F6U7</accession>
<dbReference type="GO" id="GO:0006281">
    <property type="term" value="P:DNA repair"/>
    <property type="evidence" value="ECO:0007669"/>
    <property type="project" value="TreeGrafter"/>
</dbReference>
<dbReference type="GO" id="GO:0051321">
    <property type="term" value="P:meiotic cell cycle"/>
    <property type="evidence" value="ECO:0007669"/>
    <property type="project" value="UniProtKB-KW"/>
</dbReference>
<dbReference type="GO" id="GO:0043111">
    <property type="term" value="P:replication fork arrest"/>
    <property type="evidence" value="ECO:0007669"/>
    <property type="project" value="TreeGrafter"/>
</dbReference>
<dbReference type="PANTHER" id="PTHR22940:SF4">
    <property type="entry name" value="PROTEIN TIMELESS HOMOLOG"/>
    <property type="match status" value="1"/>
</dbReference>
<feature type="compositionally biased region" description="Acidic residues" evidence="8">
    <location>
        <begin position="592"/>
        <end position="607"/>
    </location>
</feature>
<feature type="compositionally biased region" description="Basic and acidic residues" evidence="8">
    <location>
        <begin position="1024"/>
        <end position="1062"/>
    </location>
</feature>
<evidence type="ECO:0000259" key="9">
    <source>
        <dbReference type="Pfam" id="PF04821"/>
    </source>
</evidence>
<feature type="region of interest" description="Disordered" evidence="8">
    <location>
        <begin position="578"/>
        <end position="607"/>
    </location>
</feature>
<evidence type="ECO:0000256" key="2">
    <source>
        <dbReference type="ARBA" id="ARBA00008174"/>
    </source>
</evidence>
<dbReference type="EMBL" id="CAJPDS010000023">
    <property type="protein sequence ID" value="CAF9919231.1"/>
    <property type="molecule type" value="Genomic_DNA"/>
</dbReference>
<feature type="region of interest" description="Disordered" evidence="8">
    <location>
        <begin position="891"/>
        <end position="1259"/>
    </location>
</feature>
<evidence type="ECO:0000256" key="3">
    <source>
        <dbReference type="ARBA" id="ARBA00021529"/>
    </source>
</evidence>
<dbReference type="InterPro" id="IPR006906">
    <property type="entry name" value="Timeless_N"/>
</dbReference>
<dbReference type="OrthoDB" id="310853at2759"/>
<feature type="compositionally biased region" description="Basic and acidic residues" evidence="8">
    <location>
        <begin position="801"/>
        <end position="811"/>
    </location>
</feature>
<feature type="compositionally biased region" description="Basic residues" evidence="8">
    <location>
        <begin position="963"/>
        <end position="972"/>
    </location>
</feature>
<feature type="compositionally biased region" description="Acidic residues" evidence="8">
    <location>
        <begin position="923"/>
        <end position="941"/>
    </location>
</feature>
<evidence type="ECO:0000256" key="7">
    <source>
        <dbReference type="ARBA" id="ARBA00023306"/>
    </source>
</evidence>
<evidence type="ECO:0000256" key="5">
    <source>
        <dbReference type="ARBA" id="ARBA00023242"/>
    </source>
</evidence>
<comment type="subcellular location">
    <subcellularLocation>
        <location evidence="1">Nucleus</location>
    </subcellularLocation>
</comment>
<keyword evidence="11" id="KW-1185">Reference proteome</keyword>
<keyword evidence="4" id="KW-0236">DNA replication inhibitor</keyword>